<proteinExistence type="predicted"/>
<keyword evidence="1" id="KW-0472">Membrane</keyword>
<evidence type="ECO:0000313" key="2">
    <source>
        <dbReference type="EMBL" id="GAG36124.1"/>
    </source>
</evidence>
<organism evidence="2">
    <name type="scientific">marine sediment metagenome</name>
    <dbReference type="NCBI Taxonomy" id="412755"/>
    <lineage>
        <taxon>unclassified sequences</taxon>
        <taxon>metagenomes</taxon>
        <taxon>ecological metagenomes</taxon>
    </lineage>
</organism>
<feature type="transmembrane region" description="Helical" evidence="1">
    <location>
        <begin position="182"/>
        <end position="201"/>
    </location>
</feature>
<name>X0WYV6_9ZZZZ</name>
<feature type="non-terminal residue" evidence="2">
    <location>
        <position position="224"/>
    </location>
</feature>
<protein>
    <submittedName>
        <fullName evidence="2">Uncharacterized protein</fullName>
    </submittedName>
</protein>
<comment type="caution">
    <text evidence="2">The sequence shown here is derived from an EMBL/GenBank/DDBJ whole genome shotgun (WGS) entry which is preliminary data.</text>
</comment>
<feature type="transmembrane region" description="Helical" evidence="1">
    <location>
        <begin position="83"/>
        <end position="102"/>
    </location>
</feature>
<feature type="transmembrane region" description="Helical" evidence="1">
    <location>
        <begin position="114"/>
        <end position="135"/>
    </location>
</feature>
<dbReference type="AlphaFoldDB" id="X0WYV6"/>
<keyword evidence="1" id="KW-1133">Transmembrane helix</keyword>
<dbReference type="EMBL" id="BARS01041800">
    <property type="protein sequence ID" value="GAG36124.1"/>
    <property type="molecule type" value="Genomic_DNA"/>
</dbReference>
<sequence>MPIVLLDVVVLGAVLYGLLEPGRMAHNEESYLKWAHVYLHEIYFVFELSPRPNDVSLPALTLASSQVGLIAIWIYLGDGRAAYRWLLGGFGIGVWSYILSFVHGSAFSTAESGALFADQLIIVFGFFFVLHCTGVDLKLTRVVCVNSVTSVGRWQYTLGGLLLATTVLAFLLRLLPHLLNPWIVLEGLGCAICTVIAVAAVSVRSWWYRVVLVLLVLLISPMIG</sequence>
<feature type="transmembrane region" description="Helical" evidence="1">
    <location>
        <begin position="156"/>
        <end position="176"/>
    </location>
</feature>
<reference evidence="2" key="1">
    <citation type="journal article" date="2014" name="Front. Microbiol.">
        <title>High frequency of phylogenetically diverse reductive dehalogenase-homologous genes in deep subseafloor sedimentary metagenomes.</title>
        <authorList>
            <person name="Kawai M."/>
            <person name="Futagami T."/>
            <person name="Toyoda A."/>
            <person name="Takaki Y."/>
            <person name="Nishi S."/>
            <person name="Hori S."/>
            <person name="Arai W."/>
            <person name="Tsubouchi T."/>
            <person name="Morono Y."/>
            <person name="Uchiyama I."/>
            <person name="Ito T."/>
            <person name="Fujiyama A."/>
            <person name="Inagaki F."/>
            <person name="Takami H."/>
        </authorList>
    </citation>
    <scope>NUCLEOTIDE SEQUENCE</scope>
    <source>
        <strain evidence="2">Expedition CK06-06</strain>
    </source>
</reference>
<feature type="transmembrane region" description="Helical" evidence="1">
    <location>
        <begin position="206"/>
        <end position="223"/>
    </location>
</feature>
<evidence type="ECO:0000256" key="1">
    <source>
        <dbReference type="SAM" id="Phobius"/>
    </source>
</evidence>
<accession>X0WYV6</accession>
<feature type="transmembrane region" description="Helical" evidence="1">
    <location>
        <begin position="55"/>
        <end position="76"/>
    </location>
</feature>
<gene>
    <name evidence="2" type="ORF">S01H1_63502</name>
</gene>
<keyword evidence="1" id="KW-0812">Transmembrane</keyword>